<reference evidence="1 2" key="1">
    <citation type="journal article" date="2023" name="Nucleic Acids Res.">
        <title>The hologenome of Daphnia magna reveals possible DNA methylation and microbiome-mediated evolution of the host genome.</title>
        <authorList>
            <person name="Chaturvedi A."/>
            <person name="Li X."/>
            <person name="Dhandapani V."/>
            <person name="Marshall H."/>
            <person name="Kissane S."/>
            <person name="Cuenca-Cambronero M."/>
            <person name="Asole G."/>
            <person name="Calvet F."/>
            <person name="Ruiz-Romero M."/>
            <person name="Marangio P."/>
            <person name="Guigo R."/>
            <person name="Rago D."/>
            <person name="Mirbahai L."/>
            <person name="Eastwood N."/>
            <person name="Colbourne J.K."/>
            <person name="Zhou J."/>
            <person name="Mallon E."/>
            <person name="Orsini L."/>
        </authorList>
    </citation>
    <scope>NUCLEOTIDE SEQUENCE [LARGE SCALE GENOMIC DNA]</scope>
    <source>
        <strain evidence="1">LRV0_1</strain>
    </source>
</reference>
<evidence type="ECO:0000313" key="1">
    <source>
        <dbReference type="EMBL" id="KAK4020407.1"/>
    </source>
</evidence>
<keyword evidence="2" id="KW-1185">Reference proteome</keyword>
<proteinExistence type="predicted"/>
<name>A0ABR0A5I5_9CRUS</name>
<protein>
    <submittedName>
        <fullName evidence="1">Uncharacterized protein</fullName>
    </submittedName>
</protein>
<gene>
    <name evidence="1" type="ORF">OUZ56_002388</name>
</gene>
<organism evidence="1 2">
    <name type="scientific">Daphnia magna</name>
    <dbReference type="NCBI Taxonomy" id="35525"/>
    <lineage>
        <taxon>Eukaryota</taxon>
        <taxon>Metazoa</taxon>
        <taxon>Ecdysozoa</taxon>
        <taxon>Arthropoda</taxon>
        <taxon>Crustacea</taxon>
        <taxon>Branchiopoda</taxon>
        <taxon>Diplostraca</taxon>
        <taxon>Cladocera</taxon>
        <taxon>Anomopoda</taxon>
        <taxon>Daphniidae</taxon>
        <taxon>Daphnia</taxon>
    </lineage>
</organism>
<comment type="caution">
    <text evidence="1">The sequence shown here is derived from an EMBL/GenBank/DDBJ whole genome shotgun (WGS) entry which is preliminary data.</text>
</comment>
<evidence type="ECO:0000313" key="2">
    <source>
        <dbReference type="Proteomes" id="UP001234178"/>
    </source>
</evidence>
<accession>A0ABR0A5I5</accession>
<dbReference type="EMBL" id="JAOYFB010000036">
    <property type="protein sequence ID" value="KAK4020407.1"/>
    <property type="molecule type" value="Genomic_DNA"/>
</dbReference>
<dbReference type="Proteomes" id="UP001234178">
    <property type="component" value="Unassembled WGS sequence"/>
</dbReference>
<sequence length="70" mass="7748">MMLPSTWMAAKLFRYVGLLIQKKNVELLAILLGQGALRPDLVRESVTAVTPSYLMSNILAILREAGYLAN</sequence>